<proteinExistence type="predicted"/>
<dbReference type="AlphaFoldDB" id="A0AAV7U9N8"/>
<dbReference type="EMBL" id="JANPWB010000005">
    <property type="protein sequence ID" value="KAJ1185797.1"/>
    <property type="molecule type" value="Genomic_DNA"/>
</dbReference>
<accession>A0AAV7U9N8</accession>
<feature type="non-terminal residue" evidence="1">
    <location>
        <position position="1"/>
    </location>
</feature>
<name>A0AAV7U9N8_PLEWA</name>
<reference evidence="1" key="1">
    <citation type="journal article" date="2022" name="bioRxiv">
        <title>Sequencing and chromosome-scale assembly of the giantPleurodeles waltlgenome.</title>
        <authorList>
            <person name="Brown T."/>
            <person name="Elewa A."/>
            <person name="Iarovenko S."/>
            <person name="Subramanian E."/>
            <person name="Araus A.J."/>
            <person name="Petzold A."/>
            <person name="Susuki M."/>
            <person name="Suzuki K.-i.T."/>
            <person name="Hayashi T."/>
            <person name="Toyoda A."/>
            <person name="Oliveira C."/>
            <person name="Osipova E."/>
            <person name="Leigh N.D."/>
            <person name="Simon A."/>
            <person name="Yun M.H."/>
        </authorList>
    </citation>
    <scope>NUCLEOTIDE SEQUENCE</scope>
    <source>
        <strain evidence="1">20211129_DDA</strain>
        <tissue evidence="1">Liver</tissue>
    </source>
</reference>
<evidence type="ECO:0000313" key="2">
    <source>
        <dbReference type="Proteomes" id="UP001066276"/>
    </source>
</evidence>
<feature type="non-terminal residue" evidence="1">
    <location>
        <position position="69"/>
    </location>
</feature>
<comment type="caution">
    <text evidence="1">The sequence shown here is derived from an EMBL/GenBank/DDBJ whole genome shotgun (WGS) entry which is preliminary data.</text>
</comment>
<gene>
    <name evidence="1" type="ORF">NDU88_002584</name>
</gene>
<protein>
    <submittedName>
        <fullName evidence="1">Uncharacterized protein</fullName>
    </submittedName>
</protein>
<dbReference type="Proteomes" id="UP001066276">
    <property type="component" value="Chromosome 3_1"/>
</dbReference>
<organism evidence="1 2">
    <name type="scientific">Pleurodeles waltl</name>
    <name type="common">Iberian ribbed newt</name>
    <dbReference type="NCBI Taxonomy" id="8319"/>
    <lineage>
        <taxon>Eukaryota</taxon>
        <taxon>Metazoa</taxon>
        <taxon>Chordata</taxon>
        <taxon>Craniata</taxon>
        <taxon>Vertebrata</taxon>
        <taxon>Euteleostomi</taxon>
        <taxon>Amphibia</taxon>
        <taxon>Batrachia</taxon>
        <taxon>Caudata</taxon>
        <taxon>Salamandroidea</taxon>
        <taxon>Salamandridae</taxon>
        <taxon>Pleurodelinae</taxon>
        <taxon>Pleurodeles</taxon>
    </lineage>
</organism>
<evidence type="ECO:0000313" key="1">
    <source>
        <dbReference type="EMBL" id="KAJ1185797.1"/>
    </source>
</evidence>
<keyword evidence="2" id="KW-1185">Reference proteome</keyword>
<sequence>RRHSPHIPLEETVASLQRTVMAGNQTLSRENSTESDSSHNCSLDLSEEFYTPDHNFSAHCSGAEKPELE</sequence>